<feature type="non-terminal residue" evidence="1">
    <location>
        <position position="145"/>
    </location>
</feature>
<protein>
    <submittedName>
        <fullName evidence="1">Uncharacterized protein</fullName>
    </submittedName>
</protein>
<proteinExistence type="predicted"/>
<evidence type="ECO:0000313" key="1">
    <source>
        <dbReference type="EMBL" id="KAG5379078.1"/>
    </source>
</evidence>
<name>A0ABQ7L178_BRACM</name>
<evidence type="ECO:0000313" key="2">
    <source>
        <dbReference type="Proteomes" id="UP000823674"/>
    </source>
</evidence>
<gene>
    <name evidence="1" type="primary">A07p020450.1_BraROA</name>
    <name evidence="1" type="ORF">IGI04_026920</name>
</gene>
<dbReference type="Proteomes" id="UP000823674">
    <property type="component" value="Chromosome A07"/>
</dbReference>
<reference evidence="1 2" key="1">
    <citation type="submission" date="2021-03" db="EMBL/GenBank/DDBJ databases">
        <authorList>
            <person name="King G.J."/>
            <person name="Bancroft I."/>
            <person name="Baten A."/>
            <person name="Bloomfield J."/>
            <person name="Borpatragohain P."/>
            <person name="He Z."/>
            <person name="Irish N."/>
            <person name="Irwin J."/>
            <person name="Liu K."/>
            <person name="Mauleon R.P."/>
            <person name="Moore J."/>
            <person name="Morris R."/>
            <person name="Ostergaard L."/>
            <person name="Wang B."/>
            <person name="Wells R."/>
        </authorList>
    </citation>
    <scope>NUCLEOTIDE SEQUENCE [LARGE SCALE GENOMIC DNA]</scope>
    <source>
        <strain evidence="1">R-o-18</strain>
        <tissue evidence="1">Leaf</tissue>
    </source>
</reference>
<dbReference type="EMBL" id="JADBGQ010000009">
    <property type="protein sequence ID" value="KAG5379078.1"/>
    <property type="molecule type" value="Genomic_DNA"/>
</dbReference>
<accession>A0ABQ7L178</accession>
<organism evidence="1 2">
    <name type="scientific">Brassica rapa subsp. trilocularis</name>
    <dbReference type="NCBI Taxonomy" id="1813537"/>
    <lineage>
        <taxon>Eukaryota</taxon>
        <taxon>Viridiplantae</taxon>
        <taxon>Streptophyta</taxon>
        <taxon>Embryophyta</taxon>
        <taxon>Tracheophyta</taxon>
        <taxon>Spermatophyta</taxon>
        <taxon>Magnoliopsida</taxon>
        <taxon>eudicotyledons</taxon>
        <taxon>Gunneridae</taxon>
        <taxon>Pentapetalae</taxon>
        <taxon>rosids</taxon>
        <taxon>malvids</taxon>
        <taxon>Brassicales</taxon>
        <taxon>Brassicaceae</taxon>
        <taxon>Brassiceae</taxon>
        <taxon>Brassica</taxon>
    </lineage>
</organism>
<sequence>MYNDNNAPRVSKHMPTQQRRKIWRESFGGIAVGFRIQKAVVSGIRRPISDGKAKASREICVNGVIDRSVVSGETITPEWILCRLSQKNKYKDEDTRLRLCLFLLVEGILYPTNGSTQINMHINCIYVSFRGGSINFEHFKFTSCI</sequence>
<comment type="caution">
    <text evidence="1">The sequence shown here is derived from an EMBL/GenBank/DDBJ whole genome shotgun (WGS) entry which is preliminary data.</text>
</comment>
<keyword evidence="2" id="KW-1185">Reference proteome</keyword>